<accession>A0AAV2E4Y7</accession>
<organism evidence="1 2">
    <name type="scientific">Linum trigynum</name>
    <dbReference type="NCBI Taxonomy" id="586398"/>
    <lineage>
        <taxon>Eukaryota</taxon>
        <taxon>Viridiplantae</taxon>
        <taxon>Streptophyta</taxon>
        <taxon>Embryophyta</taxon>
        <taxon>Tracheophyta</taxon>
        <taxon>Spermatophyta</taxon>
        <taxon>Magnoliopsida</taxon>
        <taxon>eudicotyledons</taxon>
        <taxon>Gunneridae</taxon>
        <taxon>Pentapetalae</taxon>
        <taxon>rosids</taxon>
        <taxon>fabids</taxon>
        <taxon>Malpighiales</taxon>
        <taxon>Linaceae</taxon>
        <taxon>Linum</taxon>
    </lineage>
</organism>
<gene>
    <name evidence="1" type="ORF">LTRI10_LOCUS22339</name>
</gene>
<dbReference type="EMBL" id="OZ034817">
    <property type="protein sequence ID" value="CAL1380925.1"/>
    <property type="molecule type" value="Genomic_DNA"/>
</dbReference>
<name>A0AAV2E4Y7_9ROSI</name>
<sequence length="111" mass="11398">MGLERRWTLTPSFADSSASSSIVACSSYYSFRASFSGHGRATRRMGGDPSTGALTLVSGNANRQLWAASSLRLASRQASPLTAVMSSALISSSGGMVNGTTSTVCSIVVVA</sequence>
<dbReference type="Proteomes" id="UP001497516">
    <property type="component" value="Chromosome 4"/>
</dbReference>
<evidence type="ECO:0000313" key="1">
    <source>
        <dbReference type="EMBL" id="CAL1380925.1"/>
    </source>
</evidence>
<proteinExistence type="predicted"/>
<evidence type="ECO:0000313" key="2">
    <source>
        <dbReference type="Proteomes" id="UP001497516"/>
    </source>
</evidence>
<reference evidence="1 2" key="1">
    <citation type="submission" date="2024-04" db="EMBL/GenBank/DDBJ databases">
        <authorList>
            <person name="Fracassetti M."/>
        </authorList>
    </citation>
    <scope>NUCLEOTIDE SEQUENCE [LARGE SCALE GENOMIC DNA]</scope>
</reference>
<dbReference type="AlphaFoldDB" id="A0AAV2E4Y7"/>
<keyword evidence="2" id="KW-1185">Reference proteome</keyword>
<protein>
    <submittedName>
        <fullName evidence="1">Uncharacterized protein</fullName>
    </submittedName>
</protein>